<organism evidence="14 15">
    <name type="scientific">Trichostrongylus colubriformis</name>
    <name type="common">Black scour worm</name>
    <dbReference type="NCBI Taxonomy" id="6319"/>
    <lineage>
        <taxon>Eukaryota</taxon>
        <taxon>Metazoa</taxon>
        <taxon>Ecdysozoa</taxon>
        <taxon>Nematoda</taxon>
        <taxon>Chromadorea</taxon>
        <taxon>Rhabditida</taxon>
        <taxon>Rhabditina</taxon>
        <taxon>Rhabditomorpha</taxon>
        <taxon>Strongyloidea</taxon>
        <taxon>Trichostrongylidae</taxon>
        <taxon>Trichostrongylus</taxon>
    </lineage>
</organism>
<evidence type="ECO:0000259" key="13">
    <source>
        <dbReference type="PROSITE" id="PS50125"/>
    </source>
</evidence>
<evidence type="ECO:0000256" key="2">
    <source>
        <dbReference type="ARBA" id="ARBA00004167"/>
    </source>
</evidence>
<sequence>NREANTIAMEPDLQGGLASALLAMLEELGMQKVLVVFSEEFKVAASYVTAGLGQYAKKIYYPFGEDHLWPDHSQVVVVLLNSTQRIPMLNDLLHADEAHSNFIIYDDGWSDPVEFYEDLENLLFLNSFWKVAMEDFVLMNMGLVNTLLLCDALSLLDLADPENLVETFDQQYQGFTGPVLITESGSRQPFFNVFDWGHGELVLNHSVYPLVLPCNETSDTNCSFYIAEFNAVPSTLFQDKESSCRECTLKYALVAVLIVFGVVGVPLVVAIEFQRRERRIRQMSWRVDYQSITRSKKESTDAPLPIYRKVSSTSSVGFPSFQQPLENSMAFLRNQKVFIKKYHQKRALTFTQSEIKRLDQLRNLSNSNLNQFIGISFNQCRELMVVWAYCPRNSLDDIIFEKDRRFGRNFQCSFLKHILKGLQYIHGSSIGFHGALYLSNCVVDANWVVKLTDFGIQEIIWDKMLHKELSCYQEVDVDHLPLKYLQYSPEVLRNVLAEGLLGHGSQKSDIYQLGMIIYQILFHERPFAEKTNYTPKEMALLICDGLRGGPDQPFYPAIPEQHDYSLRLLSVMQQVLSGIRSLLDHYLLISSIAHFRGKGNVIDQMARIIDDYSENLELMVQQRTKALEASLLRTENLLFHIMPKNIADGLRMGVTIHSQMHPCVSMLVADICKFTELCESTIPVQVIDILQDLYSSFDKIISEYQVFKVENVGDTYLLASGLDEVPNHLCEFVEGYEIKHTSISKLRVKFGIHSGSVASGILGSTAPR</sequence>
<evidence type="ECO:0000256" key="4">
    <source>
        <dbReference type="ARBA" id="ARBA00022692"/>
    </source>
</evidence>
<feature type="non-terminal residue" evidence="14">
    <location>
        <position position="1"/>
    </location>
</feature>
<dbReference type="Pfam" id="PF00211">
    <property type="entry name" value="Guanylate_cyc"/>
    <property type="match status" value="1"/>
</dbReference>
<evidence type="ECO:0000256" key="5">
    <source>
        <dbReference type="ARBA" id="ARBA00022741"/>
    </source>
</evidence>
<comment type="subcellular location">
    <subcellularLocation>
        <location evidence="2">Membrane</location>
        <topology evidence="2">Single-pass membrane protein</topology>
    </subcellularLocation>
</comment>
<dbReference type="GO" id="GO:0004672">
    <property type="term" value="F:protein kinase activity"/>
    <property type="evidence" value="ECO:0007669"/>
    <property type="project" value="InterPro"/>
</dbReference>
<name>A0AAN8G291_TRICO</name>
<keyword evidence="7 11" id="KW-0472">Membrane</keyword>
<evidence type="ECO:0000256" key="10">
    <source>
        <dbReference type="ARBA" id="ARBA00023293"/>
    </source>
</evidence>
<dbReference type="GO" id="GO:0007168">
    <property type="term" value="P:receptor guanylyl cyclase signaling pathway"/>
    <property type="evidence" value="ECO:0007669"/>
    <property type="project" value="TreeGrafter"/>
</dbReference>
<evidence type="ECO:0000313" key="15">
    <source>
        <dbReference type="Proteomes" id="UP001331761"/>
    </source>
</evidence>
<evidence type="ECO:0000256" key="1">
    <source>
        <dbReference type="ARBA" id="ARBA00001436"/>
    </source>
</evidence>
<accession>A0AAN8G291</accession>
<keyword evidence="10" id="KW-0141">cGMP biosynthesis</keyword>
<dbReference type="GO" id="GO:0004016">
    <property type="term" value="F:adenylate cyclase activity"/>
    <property type="evidence" value="ECO:0007669"/>
    <property type="project" value="TreeGrafter"/>
</dbReference>
<keyword evidence="9" id="KW-0456">Lyase</keyword>
<dbReference type="GO" id="GO:0001653">
    <property type="term" value="F:peptide receptor activity"/>
    <property type="evidence" value="ECO:0007669"/>
    <property type="project" value="TreeGrafter"/>
</dbReference>
<dbReference type="CDD" id="cd07302">
    <property type="entry name" value="CHD"/>
    <property type="match status" value="1"/>
</dbReference>
<protein>
    <recommendedName>
        <fullName evidence="3">guanylate cyclase</fullName>
        <ecNumber evidence="3">4.6.1.2</ecNumber>
    </recommendedName>
</protein>
<dbReference type="PANTHER" id="PTHR11920">
    <property type="entry name" value="GUANYLYL CYCLASE"/>
    <property type="match status" value="1"/>
</dbReference>
<dbReference type="InterPro" id="IPR028082">
    <property type="entry name" value="Peripla_BP_I"/>
</dbReference>
<dbReference type="Gene3D" id="1.10.510.10">
    <property type="entry name" value="Transferase(Phosphotransferase) domain 1"/>
    <property type="match status" value="1"/>
</dbReference>
<dbReference type="SUPFAM" id="SSF55073">
    <property type="entry name" value="Nucleotide cyclase"/>
    <property type="match status" value="1"/>
</dbReference>
<dbReference type="SUPFAM" id="SSF56112">
    <property type="entry name" value="Protein kinase-like (PK-like)"/>
    <property type="match status" value="1"/>
</dbReference>
<evidence type="ECO:0000256" key="9">
    <source>
        <dbReference type="ARBA" id="ARBA00023239"/>
    </source>
</evidence>
<dbReference type="PANTHER" id="PTHR11920:SF255">
    <property type="entry name" value="RECEPTOR-TYPE GUANYLATE CYCLASE GCY-25"/>
    <property type="match status" value="1"/>
</dbReference>
<keyword evidence="4 11" id="KW-0812">Transmembrane</keyword>
<dbReference type="PROSITE" id="PS50125">
    <property type="entry name" value="GUANYLATE_CYCLASE_2"/>
    <property type="match status" value="1"/>
</dbReference>
<dbReference type="Proteomes" id="UP001331761">
    <property type="component" value="Unassembled WGS sequence"/>
</dbReference>
<evidence type="ECO:0000313" key="14">
    <source>
        <dbReference type="EMBL" id="KAK5985842.1"/>
    </source>
</evidence>
<dbReference type="GO" id="GO:0004383">
    <property type="term" value="F:guanylate cyclase activity"/>
    <property type="evidence" value="ECO:0007669"/>
    <property type="project" value="UniProtKB-EC"/>
</dbReference>
<dbReference type="GO" id="GO:0005886">
    <property type="term" value="C:plasma membrane"/>
    <property type="evidence" value="ECO:0007669"/>
    <property type="project" value="TreeGrafter"/>
</dbReference>
<dbReference type="AlphaFoldDB" id="A0AAN8G291"/>
<reference evidence="14 15" key="1">
    <citation type="submission" date="2019-10" db="EMBL/GenBank/DDBJ databases">
        <title>Assembly and Annotation for the nematode Trichostrongylus colubriformis.</title>
        <authorList>
            <person name="Martin J."/>
        </authorList>
    </citation>
    <scope>NUCLEOTIDE SEQUENCE [LARGE SCALE GENOMIC DNA]</scope>
    <source>
        <strain evidence="14">G859</strain>
        <tissue evidence="14">Whole worm</tissue>
    </source>
</reference>
<keyword evidence="6 11" id="KW-1133">Transmembrane helix</keyword>
<dbReference type="InterPro" id="IPR000719">
    <property type="entry name" value="Prot_kinase_dom"/>
</dbReference>
<dbReference type="InterPro" id="IPR001054">
    <property type="entry name" value="A/G_cyclase"/>
</dbReference>
<keyword evidence="8" id="KW-0325">Glycoprotein</keyword>
<dbReference type="SUPFAM" id="SSF53822">
    <property type="entry name" value="Periplasmic binding protein-like I"/>
    <property type="match status" value="1"/>
</dbReference>
<dbReference type="PROSITE" id="PS50011">
    <property type="entry name" value="PROTEIN_KINASE_DOM"/>
    <property type="match status" value="1"/>
</dbReference>
<evidence type="ECO:0000256" key="8">
    <source>
        <dbReference type="ARBA" id="ARBA00023180"/>
    </source>
</evidence>
<feature type="domain" description="Protein kinase" evidence="12">
    <location>
        <begin position="307"/>
        <end position="588"/>
    </location>
</feature>
<dbReference type="Pfam" id="PF07714">
    <property type="entry name" value="PK_Tyr_Ser-Thr"/>
    <property type="match status" value="1"/>
</dbReference>
<dbReference type="GO" id="GO:0005524">
    <property type="term" value="F:ATP binding"/>
    <property type="evidence" value="ECO:0007669"/>
    <property type="project" value="InterPro"/>
</dbReference>
<evidence type="ECO:0000256" key="7">
    <source>
        <dbReference type="ARBA" id="ARBA00023136"/>
    </source>
</evidence>
<gene>
    <name evidence="14" type="ORF">GCK32_008536</name>
</gene>
<feature type="domain" description="Guanylate cyclase" evidence="13">
    <location>
        <begin position="665"/>
        <end position="768"/>
    </location>
</feature>
<dbReference type="SMART" id="SM00044">
    <property type="entry name" value="CYCc"/>
    <property type="match status" value="1"/>
</dbReference>
<comment type="catalytic activity">
    <reaction evidence="1">
        <text>GTP = 3',5'-cyclic GMP + diphosphate</text>
        <dbReference type="Rhea" id="RHEA:13665"/>
        <dbReference type="ChEBI" id="CHEBI:33019"/>
        <dbReference type="ChEBI" id="CHEBI:37565"/>
        <dbReference type="ChEBI" id="CHEBI:57746"/>
        <dbReference type="EC" id="4.6.1.2"/>
    </reaction>
</comment>
<evidence type="ECO:0000259" key="12">
    <source>
        <dbReference type="PROSITE" id="PS50011"/>
    </source>
</evidence>
<dbReference type="Gene3D" id="3.30.70.1230">
    <property type="entry name" value="Nucleotide cyclase"/>
    <property type="match status" value="1"/>
</dbReference>
<keyword evidence="15" id="KW-1185">Reference proteome</keyword>
<evidence type="ECO:0000256" key="3">
    <source>
        <dbReference type="ARBA" id="ARBA00012202"/>
    </source>
</evidence>
<dbReference type="GO" id="GO:0035556">
    <property type="term" value="P:intracellular signal transduction"/>
    <property type="evidence" value="ECO:0007669"/>
    <property type="project" value="InterPro"/>
</dbReference>
<dbReference type="InterPro" id="IPR001245">
    <property type="entry name" value="Ser-Thr/Tyr_kinase_cat_dom"/>
</dbReference>
<evidence type="ECO:0000256" key="6">
    <source>
        <dbReference type="ARBA" id="ARBA00022989"/>
    </source>
</evidence>
<keyword evidence="5" id="KW-0547">Nucleotide-binding</keyword>
<proteinExistence type="predicted"/>
<dbReference type="InterPro" id="IPR029787">
    <property type="entry name" value="Nucleotide_cyclase"/>
</dbReference>
<comment type="caution">
    <text evidence="14">The sequence shown here is derived from an EMBL/GenBank/DDBJ whole genome shotgun (WGS) entry which is preliminary data.</text>
</comment>
<dbReference type="InterPro" id="IPR011009">
    <property type="entry name" value="Kinase-like_dom_sf"/>
</dbReference>
<feature type="transmembrane region" description="Helical" evidence="11">
    <location>
        <begin position="251"/>
        <end position="273"/>
    </location>
</feature>
<dbReference type="EMBL" id="WIXE01001282">
    <property type="protein sequence ID" value="KAK5985842.1"/>
    <property type="molecule type" value="Genomic_DNA"/>
</dbReference>
<dbReference type="EC" id="4.6.1.2" evidence="3"/>
<dbReference type="InterPro" id="IPR050401">
    <property type="entry name" value="Cyclic_nucleotide_synthase"/>
</dbReference>
<evidence type="ECO:0000256" key="11">
    <source>
        <dbReference type="SAM" id="Phobius"/>
    </source>
</evidence>